<accession>Q9L8B9</accession>
<dbReference type="AlphaFoldDB" id="Q9L8B9"/>
<evidence type="ECO:0000313" key="2">
    <source>
        <dbReference type="EMBL" id="AAF26914.1"/>
    </source>
</evidence>
<proteinExistence type="predicted"/>
<dbReference type="InterPro" id="IPR045757">
    <property type="entry name" value="DUF6184"/>
</dbReference>
<name>Q9L8B9_SORCE</name>
<dbReference type="Pfam" id="PF19682">
    <property type="entry name" value="DUF6184"/>
    <property type="match status" value="1"/>
</dbReference>
<evidence type="ECO:0000256" key="1">
    <source>
        <dbReference type="SAM" id="MobiDB-lite"/>
    </source>
</evidence>
<reference evidence="2" key="1">
    <citation type="journal article" date="2000" name="Chem. Biol.">
        <title>The biosynthetic gene cluster for the microtubule-stabilizing agents epothilones A and B from Sorangium cellulosum So ce90.</title>
        <authorList>
            <person name="Molnar I."/>
            <person name="Schupp T."/>
            <person name="Ono M."/>
            <person name="Zirkle R.E."/>
            <person name="Milnamow M."/>
            <person name="Nowak-Thompson B."/>
            <person name="Engel N."/>
            <person name="Toupet C."/>
            <person name="Stratmann A."/>
            <person name="Cyr D.D."/>
            <person name="Gorlach J."/>
            <person name="Mayo J.M."/>
            <person name="Hu A."/>
            <person name="Goff S."/>
            <person name="Schmid J."/>
            <person name="Ligon J.M."/>
        </authorList>
    </citation>
    <scope>NUCLEOTIDE SEQUENCE</scope>
    <source>
        <strain evidence="2">So ce90</strain>
    </source>
</reference>
<organism evidence="2">
    <name type="scientific">Sorangium cellulosum</name>
    <name type="common">Polyangium cellulosum</name>
    <dbReference type="NCBI Taxonomy" id="56"/>
    <lineage>
        <taxon>Bacteria</taxon>
        <taxon>Pseudomonadati</taxon>
        <taxon>Myxococcota</taxon>
        <taxon>Polyangia</taxon>
        <taxon>Polyangiales</taxon>
        <taxon>Polyangiaceae</taxon>
        <taxon>Sorangium</taxon>
    </lineage>
</organism>
<feature type="region of interest" description="Disordered" evidence="1">
    <location>
        <begin position="172"/>
        <end position="192"/>
    </location>
</feature>
<sequence length="288" mass="30883">MTVSSMPRSWSSRVRTVVTALGCARRLSGSISRLRRHPEAGRAPRSRLRAWRRLPQHISSPWRHLPPGARVGTSCPADRRILPSHRTADLGTSGGTLVARMSGHVARNPHAAVLVGDGSARGRRRLSNRRAERRVSDVTCREGGEAMQKIAGKLVVGLISVSGMSLLAACGGEKRSGGEAQTPGGAQGEAPVPVGSAVDSIVAARCDREARCNNIGQDREYSSKDACSNKIRSEWRDELTFGECPGGIDAKQLNECLEGIRNEGCGNPFDTLGRVVACRSSDLCRDAR</sequence>
<dbReference type="EMBL" id="AF210843">
    <property type="protein sequence ID" value="AAF26914.1"/>
    <property type="molecule type" value="Genomic_DNA"/>
</dbReference>
<protein>
    <submittedName>
        <fullName evidence="2">Uncharacterized protein</fullName>
    </submittedName>
</protein>